<keyword evidence="1" id="KW-0812">Transmembrane</keyword>
<dbReference type="InterPro" id="IPR032675">
    <property type="entry name" value="LRR_dom_sf"/>
</dbReference>
<dbReference type="InParanoid" id="A0A7N2LBC3"/>
<proteinExistence type="predicted"/>
<reference evidence="2 3" key="1">
    <citation type="journal article" date="2016" name="G3 (Bethesda)">
        <title>First Draft Assembly and Annotation of the Genome of a California Endemic Oak Quercus lobata Nee (Fagaceae).</title>
        <authorList>
            <person name="Sork V.L."/>
            <person name="Fitz-Gibbon S.T."/>
            <person name="Puiu D."/>
            <person name="Crepeau M."/>
            <person name="Gugger P.F."/>
            <person name="Sherman R."/>
            <person name="Stevens K."/>
            <person name="Langley C.H."/>
            <person name="Pellegrini M."/>
            <person name="Salzberg S.L."/>
        </authorList>
    </citation>
    <scope>NUCLEOTIDE SEQUENCE [LARGE SCALE GENOMIC DNA]</scope>
    <source>
        <strain evidence="2 3">cv. SW786</strain>
    </source>
</reference>
<protein>
    <submittedName>
        <fullName evidence="2">Uncharacterized protein</fullName>
    </submittedName>
</protein>
<keyword evidence="1" id="KW-1133">Transmembrane helix</keyword>
<feature type="transmembrane region" description="Helical" evidence="1">
    <location>
        <begin position="111"/>
        <end position="132"/>
    </location>
</feature>
<dbReference type="Gramene" id="QL03p067821:mrna">
    <property type="protein sequence ID" value="QL03p067821:mrna"/>
    <property type="gene ID" value="QL03p067821"/>
</dbReference>
<dbReference type="Gene3D" id="3.80.10.10">
    <property type="entry name" value="Ribonuclease Inhibitor"/>
    <property type="match status" value="1"/>
</dbReference>
<dbReference type="OMA" id="CAAHFIP"/>
<evidence type="ECO:0000256" key="1">
    <source>
        <dbReference type="SAM" id="Phobius"/>
    </source>
</evidence>
<evidence type="ECO:0000313" key="3">
    <source>
        <dbReference type="Proteomes" id="UP000594261"/>
    </source>
</evidence>
<organism evidence="2 3">
    <name type="scientific">Quercus lobata</name>
    <name type="common">Valley oak</name>
    <dbReference type="NCBI Taxonomy" id="97700"/>
    <lineage>
        <taxon>Eukaryota</taxon>
        <taxon>Viridiplantae</taxon>
        <taxon>Streptophyta</taxon>
        <taxon>Embryophyta</taxon>
        <taxon>Tracheophyta</taxon>
        <taxon>Spermatophyta</taxon>
        <taxon>Magnoliopsida</taxon>
        <taxon>eudicotyledons</taxon>
        <taxon>Gunneridae</taxon>
        <taxon>Pentapetalae</taxon>
        <taxon>rosids</taxon>
        <taxon>fabids</taxon>
        <taxon>Fagales</taxon>
        <taxon>Fagaceae</taxon>
        <taxon>Quercus</taxon>
    </lineage>
</organism>
<dbReference type="GO" id="GO:0006952">
    <property type="term" value="P:defense response"/>
    <property type="evidence" value="ECO:0007669"/>
    <property type="project" value="InterPro"/>
</dbReference>
<dbReference type="Proteomes" id="UP000594261">
    <property type="component" value="Chromosome 3"/>
</dbReference>
<dbReference type="PANTHER" id="PTHR11017:SF385">
    <property type="entry name" value="DISEASE RESISTANCE PROTEIN (TIR-NBS-LRR CLASS)-RELATED"/>
    <property type="match status" value="1"/>
</dbReference>
<evidence type="ECO:0000313" key="2">
    <source>
        <dbReference type="EnsemblPlants" id="QL03p067821:mrna"/>
    </source>
</evidence>
<name>A0A7N2LBC3_QUELO</name>
<dbReference type="InterPro" id="IPR044974">
    <property type="entry name" value="Disease_R_plants"/>
</dbReference>
<accession>A0A7N2LBC3</accession>
<keyword evidence="1" id="KW-0472">Membrane</keyword>
<sequence>MVNLRLLQINNVNLEGEFKYLPVELKWLQWKGCPMKTLPLDFCPRKVAVLDPSESKIEHLWRSNNYKVLENLKVLNLRGCYNLAAIPDLSGHQALEKLDLERCAAHFIPKFFNFFLALFGLAIAIHLDLVVVSKIGG</sequence>
<dbReference type="AlphaFoldDB" id="A0A7N2LBC3"/>
<dbReference type="EnsemblPlants" id="QL03p067821:mrna">
    <property type="protein sequence ID" value="QL03p067821:mrna"/>
    <property type="gene ID" value="QL03p067821"/>
</dbReference>
<dbReference type="SUPFAM" id="SSF52058">
    <property type="entry name" value="L domain-like"/>
    <property type="match status" value="1"/>
</dbReference>
<reference evidence="2" key="2">
    <citation type="submission" date="2021-01" db="UniProtKB">
        <authorList>
            <consortium name="EnsemblPlants"/>
        </authorList>
    </citation>
    <scope>IDENTIFICATION</scope>
</reference>
<keyword evidence="3" id="KW-1185">Reference proteome</keyword>
<dbReference type="PANTHER" id="PTHR11017">
    <property type="entry name" value="LEUCINE-RICH REPEAT-CONTAINING PROTEIN"/>
    <property type="match status" value="1"/>
</dbReference>
<dbReference type="EMBL" id="LRBV02000003">
    <property type="status" value="NOT_ANNOTATED_CDS"/>
    <property type="molecule type" value="Genomic_DNA"/>
</dbReference>